<dbReference type="Proteomes" id="UP000712600">
    <property type="component" value="Unassembled WGS sequence"/>
</dbReference>
<sequence length="193" mass="21283">MHQEEQGPVAQPGNMVIQEAAGQEGQEGNVILPVINPYGSNMELLEQIWAQVPMDVVHEEQDTPMGLESTSQKRKFGGDMVLQNARAKGIMESDEDDDHIILEMEERWDSEFHMGPIGSRLMMDHLGIGKTAKVSAREKELRPDEIPTSVEDDMMGSASSKRSRNGSEVVDKYPVGMLKISAECNGGDHCKGC</sequence>
<gene>
    <name evidence="2" type="ORF">F2Q69_00061412</name>
</gene>
<organism evidence="2 3">
    <name type="scientific">Brassica cretica</name>
    <name type="common">Mustard</name>
    <dbReference type="NCBI Taxonomy" id="69181"/>
    <lineage>
        <taxon>Eukaryota</taxon>
        <taxon>Viridiplantae</taxon>
        <taxon>Streptophyta</taxon>
        <taxon>Embryophyta</taxon>
        <taxon>Tracheophyta</taxon>
        <taxon>Spermatophyta</taxon>
        <taxon>Magnoliopsida</taxon>
        <taxon>eudicotyledons</taxon>
        <taxon>Gunneridae</taxon>
        <taxon>Pentapetalae</taxon>
        <taxon>rosids</taxon>
        <taxon>malvids</taxon>
        <taxon>Brassicales</taxon>
        <taxon>Brassicaceae</taxon>
        <taxon>Brassiceae</taxon>
        <taxon>Brassica</taxon>
    </lineage>
</organism>
<evidence type="ECO:0000313" key="3">
    <source>
        <dbReference type="Proteomes" id="UP000712600"/>
    </source>
</evidence>
<dbReference type="EMBL" id="QGKX02000095">
    <property type="protein sequence ID" value="KAF3572068.1"/>
    <property type="molecule type" value="Genomic_DNA"/>
</dbReference>
<feature type="region of interest" description="Disordered" evidence="1">
    <location>
        <begin position="134"/>
        <end position="168"/>
    </location>
</feature>
<comment type="caution">
    <text evidence="2">The sequence shown here is derived from an EMBL/GenBank/DDBJ whole genome shotgun (WGS) entry which is preliminary data.</text>
</comment>
<name>A0A8S9RGA2_BRACR</name>
<reference evidence="2" key="1">
    <citation type="submission" date="2019-12" db="EMBL/GenBank/DDBJ databases">
        <title>Genome sequencing and annotation of Brassica cretica.</title>
        <authorList>
            <person name="Studholme D.J."/>
            <person name="Sarris P."/>
        </authorList>
    </citation>
    <scope>NUCLEOTIDE SEQUENCE</scope>
    <source>
        <strain evidence="2">PFS-109/04</strain>
        <tissue evidence="2">Leaf</tissue>
    </source>
</reference>
<evidence type="ECO:0000313" key="2">
    <source>
        <dbReference type="EMBL" id="KAF3572068.1"/>
    </source>
</evidence>
<protein>
    <submittedName>
        <fullName evidence="2">Uncharacterized protein</fullName>
    </submittedName>
</protein>
<evidence type="ECO:0000256" key="1">
    <source>
        <dbReference type="SAM" id="MobiDB-lite"/>
    </source>
</evidence>
<accession>A0A8S9RGA2</accession>
<proteinExistence type="predicted"/>
<dbReference type="AlphaFoldDB" id="A0A8S9RGA2"/>
<feature type="compositionally biased region" description="Basic and acidic residues" evidence="1">
    <location>
        <begin position="135"/>
        <end position="145"/>
    </location>
</feature>